<evidence type="ECO:0000256" key="2">
    <source>
        <dbReference type="ARBA" id="ARBA00022448"/>
    </source>
</evidence>
<dbReference type="GO" id="GO:0055085">
    <property type="term" value="P:transmembrane transport"/>
    <property type="evidence" value="ECO:0007669"/>
    <property type="project" value="InterPro"/>
</dbReference>
<dbReference type="GO" id="GO:0005886">
    <property type="term" value="C:plasma membrane"/>
    <property type="evidence" value="ECO:0007669"/>
    <property type="project" value="UniProtKB-SubCell"/>
</dbReference>
<dbReference type="PANTHER" id="PTHR43744">
    <property type="entry name" value="ABC TRANSPORTER PERMEASE PROTEIN MG189-RELATED-RELATED"/>
    <property type="match status" value="1"/>
</dbReference>
<dbReference type="Gene3D" id="1.10.3720.10">
    <property type="entry name" value="MetI-like"/>
    <property type="match status" value="1"/>
</dbReference>
<evidence type="ECO:0000256" key="4">
    <source>
        <dbReference type="ARBA" id="ARBA00022692"/>
    </source>
</evidence>
<dbReference type="CDD" id="cd06261">
    <property type="entry name" value="TM_PBP2"/>
    <property type="match status" value="1"/>
</dbReference>
<dbReference type="Pfam" id="PF00528">
    <property type="entry name" value="BPD_transp_1"/>
    <property type="match status" value="1"/>
</dbReference>
<evidence type="ECO:0000256" key="6">
    <source>
        <dbReference type="ARBA" id="ARBA00023136"/>
    </source>
</evidence>
<reference evidence="9 10" key="1">
    <citation type="submission" date="2019-08" db="EMBL/GenBank/DDBJ databases">
        <title>In-depth cultivation of the pig gut microbiome towards novel bacterial diversity and tailored functional studies.</title>
        <authorList>
            <person name="Wylensek D."/>
            <person name="Hitch T.C.A."/>
            <person name="Clavel T."/>
        </authorList>
    </citation>
    <scope>NUCLEOTIDE SEQUENCE [LARGE SCALE GENOMIC DNA]</scope>
    <source>
        <strain evidence="9 10">Oil+RF-744-WCA-WT-13</strain>
    </source>
</reference>
<feature type="transmembrane region" description="Helical" evidence="7">
    <location>
        <begin position="203"/>
        <end position="225"/>
    </location>
</feature>
<dbReference type="InterPro" id="IPR000515">
    <property type="entry name" value="MetI-like"/>
</dbReference>
<dbReference type="AlphaFoldDB" id="A0A7X2P9A3"/>
<dbReference type="PANTHER" id="PTHR43744:SF2">
    <property type="entry name" value="ARABINOOLIGOSACCHARIDES TRANSPORT SYSTEM PERMEASE PROTEIN ARAQ"/>
    <property type="match status" value="1"/>
</dbReference>
<comment type="caution">
    <text evidence="9">The sequence shown here is derived from an EMBL/GenBank/DDBJ whole genome shotgun (WGS) entry which is preliminary data.</text>
</comment>
<feature type="transmembrane region" description="Helical" evidence="7">
    <location>
        <begin position="115"/>
        <end position="135"/>
    </location>
</feature>
<organism evidence="9 10">
    <name type="scientific">Bilifractor porci</name>
    <dbReference type="NCBI Taxonomy" id="2606636"/>
    <lineage>
        <taxon>Bacteria</taxon>
        <taxon>Bacillati</taxon>
        <taxon>Bacillota</taxon>
        <taxon>Clostridia</taxon>
        <taxon>Lachnospirales</taxon>
        <taxon>Lachnospiraceae</taxon>
        <taxon>Bilifractor</taxon>
    </lineage>
</organism>
<feature type="transmembrane region" description="Helical" evidence="7">
    <location>
        <begin position="83"/>
        <end position="103"/>
    </location>
</feature>
<feature type="transmembrane region" description="Helical" evidence="7">
    <location>
        <begin position="20"/>
        <end position="40"/>
    </location>
</feature>
<evidence type="ECO:0000313" key="10">
    <source>
        <dbReference type="Proteomes" id="UP000466864"/>
    </source>
</evidence>
<comment type="similarity">
    <text evidence="7">Belongs to the binding-protein-dependent transport system permease family.</text>
</comment>
<keyword evidence="3" id="KW-1003">Cell membrane</keyword>
<dbReference type="Proteomes" id="UP000466864">
    <property type="component" value="Unassembled WGS sequence"/>
</dbReference>
<keyword evidence="10" id="KW-1185">Reference proteome</keyword>
<feature type="domain" description="ABC transmembrane type-1" evidence="8">
    <location>
        <begin position="79"/>
        <end position="271"/>
    </location>
</feature>
<evidence type="ECO:0000256" key="3">
    <source>
        <dbReference type="ARBA" id="ARBA00022475"/>
    </source>
</evidence>
<sequence length="286" mass="31451">MSGAKTKAGSGGTAARRTVAYIVLIFLSFLCLVWFYVLFINATRSNGQLKAGFQAYPGAYLVKNLYNLFHGATPVVRGMLNSLVIACCNALLCVYFSTMTAYAIHAYEFKGKRAIFTFILAIMMIPTQVTALGFIQLMGKMHLTNTFIPLILPGIASPITFFYMKQYMASNLPGSLIEAARIDGAGEFKIFNTIVLPLMKPAVAVQAIFAFVASWNNYFTPALILSDKMKKTLPILIAELRNSDWKTFDMGQVYAMIAFAIFPVIIVYLILSRYIVGGVTAGGVKE</sequence>
<evidence type="ECO:0000256" key="1">
    <source>
        <dbReference type="ARBA" id="ARBA00004651"/>
    </source>
</evidence>
<keyword evidence="5 7" id="KW-1133">Transmembrane helix</keyword>
<dbReference type="InterPro" id="IPR035906">
    <property type="entry name" value="MetI-like_sf"/>
</dbReference>
<proteinExistence type="inferred from homology"/>
<dbReference type="RefSeq" id="WP_154458490.1">
    <property type="nucleotide sequence ID" value="NZ_VUMV01000007.1"/>
</dbReference>
<keyword evidence="6 7" id="KW-0472">Membrane</keyword>
<dbReference type="SUPFAM" id="SSF161098">
    <property type="entry name" value="MetI-like"/>
    <property type="match status" value="1"/>
</dbReference>
<feature type="transmembrane region" description="Helical" evidence="7">
    <location>
        <begin position="147"/>
        <end position="164"/>
    </location>
</feature>
<keyword evidence="4 7" id="KW-0812">Transmembrane</keyword>
<evidence type="ECO:0000313" key="9">
    <source>
        <dbReference type="EMBL" id="MST82579.1"/>
    </source>
</evidence>
<dbReference type="EMBL" id="VUMV01000007">
    <property type="protein sequence ID" value="MST82579.1"/>
    <property type="molecule type" value="Genomic_DNA"/>
</dbReference>
<protein>
    <submittedName>
        <fullName evidence="9">Carbohydrate ABC transporter permease</fullName>
    </submittedName>
</protein>
<dbReference type="PROSITE" id="PS50928">
    <property type="entry name" value="ABC_TM1"/>
    <property type="match status" value="1"/>
</dbReference>
<keyword evidence="2 7" id="KW-0813">Transport</keyword>
<evidence type="ECO:0000256" key="7">
    <source>
        <dbReference type="RuleBase" id="RU363032"/>
    </source>
</evidence>
<comment type="subcellular location">
    <subcellularLocation>
        <location evidence="1 7">Cell membrane</location>
        <topology evidence="1 7">Multi-pass membrane protein</topology>
    </subcellularLocation>
</comment>
<evidence type="ECO:0000256" key="5">
    <source>
        <dbReference type="ARBA" id="ARBA00022989"/>
    </source>
</evidence>
<accession>A0A7X2P9A3</accession>
<evidence type="ECO:0000259" key="8">
    <source>
        <dbReference type="PROSITE" id="PS50928"/>
    </source>
</evidence>
<gene>
    <name evidence="9" type="ORF">FYJ60_09645</name>
</gene>
<name>A0A7X2P9A3_9FIRM</name>
<feature type="transmembrane region" description="Helical" evidence="7">
    <location>
        <begin position="253"/>
        <end position="276"/>
    </location>
</feature>